<dbReference type="STRING" id="928856.SAMN04488049_11156"/>
<keyword evidence="3" id="KW-0732">Signal</keyword>
<evidence type="ECO:0000313" key="7">
    <source>
        <dbReference type="EMBL" id="CUH77489.1"/>
    </source>
</evidence>
<dbReference type="AlphaFoldDB" id="A0A0N7LZF1"/>
<dbReference type="InterPro" id="IPR008972">
    <property type="entry name" value="Cupredoxin"/>
</dbReference>
<dbReference type="Pfam" id="PF07732">
    <property type="entry name" value="Cu-oxidase_3"/>
    <property type="match status" value="1"/>
</dbReference>
<protein>
    <submittedName>
        <fullName evidence="7">Multicopper oxidase mco</fullName>
        <ecNumber evidence="7">1.-.-.-</ecNumber>
    </submittedName>
</protein>
<accession>A0A0N7LZF1</accession>
<dbReference type="InterPro" id="IPR001117">
    <property type="entry name" value="Cu-oxidase_2nd"/>
</dbReference>
<feature type="domain" description="Plastocyanin-like" evidence="4">
    <location>
        <begin position="193"/>
        <end position="283"/>
    </location>
</feature>
<reference evidence="7 8" key="1">
    <citation type="submission" date="2015-09" db="EMBL/GenBank/DDBJ databases">
        <authorList>
            <consortium name="Swine Surveillance"/>
        </authorList>
    </citation>
    <scope>NUCLEOTIDE SEQUENCE [LARGE SCALE GENOMIC DNA]</scope>
    <source>
        <strain evidence="7 8">CECT 7557</strain>
    </source>
</reference>
<keyword evidence="8" id="KW-1185">Reference proteome</keyword>
<evidence type="ECO:0000256" key="3">
    <source>
        <dbReference type="SAM" id="SignalP"/>
    </source>
</evidence>
<dbReference type="PROSITE" id="PS00080">
    <property type="entry name" value="MULTICOPPER_OXIDASE2"/>
    <property type="match status" value="1"/>
</dbReference>
<dbReference type="Pfam" id="PF00394">
    <property type="entry name" value="Cu-oxidase"/>
    <property type="match status" value="1"/>
</dbReference>
<feature type="domain" description="Plastocyanin-like" evidence="5">
    <location>
        <begin position="358"/>
        <end position="458"/>
    </location>
</feature>
<feature type="signal peptide" evidence="3">
    <location>
        <begin position="1"/>
        <end position="27"/>
    </location>
</feature>
<name>A0A0N7LZF1_9RHOB</name>
<dbReference type="RefSeq" id="WP_058289501.1">
    <property type="nucleotide sequence ID" value="NZ_CYSD01000020.1"/>
</dbReference>
<dbReference type="Proteomes" id="UP000052022">
    <property type="component" value="Unassembled WGS sequence"/>
</dbReference>
<dbReference type="InterPro" id="IPR011707">
    <property type="entry name" value="Cu-oxidase-like_N"/>
</dbReference>
<evidence type="ECO:0000259" key="5">
    <source>
        <dbReference type="Pfam" id="PF07731"/>
    </source>
</evidence>
<keyword evidence="2 7" id="KW-0560">Oxidoreductase</keyword>
<dbReference type="PANTHER" id="PTHR11709">
    <property type="entry name" value="MULTI-COPPER OXIDASE"/>
    <property type="match status" value="1"/>
</dbReference>
<dbReference type="Pfam" id="PF07731">
    <property type="entry name" value="Cu-oxidase_2"/>
    <property type="match status" value="1"/>
</dbReference>
<evidence type="ECO:0000256" key="2">
    <source>
        <dbReference type="ARBA" id="ARBA00023002"/>
    </source>
</evidence>
<dbReference type="InterPro" id="IPR045087">
    <property type="entry name" value="Cu-oxidase_fam"/>
</dbReference>
<organism evidence="7 8">
    <name type="scientific">Tritonibacter multivorans</name>
    <dbReference type="NCBI Taxonomy" id="928856"/>
    <lineage>
        <taxon>Bacteria</taxon>
        <taxon>Pseudomonadati</taxon>
        <taxon>Pseudomonadota</taxon>
        <taxon>Alphaproteobacteria</taxon>
        <taxon>Rhodobacterales</taxon>
        <taxon>Paracoccaceae</taxon>
        <taxon>Tritonibacter</taxon>
    </lineage>
</organism>
<dbReference type="OrthoDB" id="9757546at2"/>
<proteinExistence type="predicted"/>
<dbReference type="GO" id="GO:0005507">
    <property type="term" value="F:copper ion binding"/>
    <property type="evidence" value="ECO:0007669"/>
    <property type="project" value="InterPro"/>
</dbReference>
<feature type="chain" id="PRO_5006015720" evidence="3">
    <location>
        <begin position="28"/>
        <end position="460"/>
    </location>
</feature>
<dbReference type="EC" id="1.-.-.-" evidence="7"/>
<dbReference type="InterPro" id="IPR033138">
    <property type="entry name" value="Cu_oxidase_CS"/>
</dbReference>
<dbReference type="EMBL" id="CYSD01000020">
    <property type="protein sequence ID" value="CUH77489.1"/>
    <property type="molecule type" value="Genomic_DNA"/>
</dbReference>
<dbReference type="CDD" id="cd13861">
    <property type="entry name" value="CuRO_1_CumA_like"/>
    <property type="match status" value="1"/>
</dbReference>
<dbReference type="GO" id="GO:0016491">
    <property type="term" value="F:oxidoreductase activity"/>
    <property type="evidence" value="ECO:0007669"/>
    <property type="project" value="UniProtKB-KW"/>
</dbReference>
<evidence type="ECO:0000259" key="6">
    <source>
        <dbReference type="Pfam" id="PF07732"/>
    </source>
</evidence>
<dbReference type="InterPro" id="IPR011706">
    <property type="entry name" value="Cu-oxidase_C"/>
</dbReference>
<feature type="domain" description="Plastocyanin-like" evidence="6">
    <location>
        <begin position="40"/>
        <end position="152"/>
    </location>
</feature>
<dbReference type="Gene3D" id="2.60.40.420">
    <property type="entry name" value="Cupredoxins - blue copper proteins"/>
    <property type="match status" value="3"/>
</dbReference>
<sequence length="460" mass="50175">MPQPRLSRRQILAGMATLPAFPSLAQANGTPQLLRLMPSTQQIAPEGYPATDLWTINGRLPGEALHAAQGDRLRVTVQNDLPQPSALHWHGIRIQNTMDGVPGITQDPIAPGARFDYDFALPDAGTYWYHSHAQAIEQVERGLQGPLIVNEAEAPDVDQDLTLMLDDMRLTREAAISEGFDNGHDLSHGGRLGNVLLTNGTMQAAYPVQQGNRLRLRLINSANARIFTLGLQGLRGWIMALDGMPLPAPQNLPDRITLAPAQRVDLFVDVTAAAGEDAFLIHFDRDGGFEQARFLVSGAGTARPAPPPLPPNPDFPIDLTQARNVDLTMEGGAMAWLQKAQLDGVALDGRALAQIGKFWAFNGHVGRPAEPLVTANLGETIRVTLRNTTRWPHAMHLHGMHFAEVLPDGQLGPLRDTLLMQPGDTRDIAFQAHNPGDWLFHCHMLGHHMAGMGTWVRVLG</sequence>
<dbReference type="InterPro" id="IPR002355">
    <property type="entry name" value="Cu_oxidase_Cu_BS"/>
</dbReference>
<evidence type="ECO:0000259" key="4">
    <source>
        <dbReference type="Pfam" id="PF00394"/>
    </source>
</evidence>
<keyword evidence="1" id="KW-0479">Metal-binding</keyword>
<dbReference type="SUPFAM" id="SSF49503">
    <property type="entry name" value="Cupredoxins"/>
    <property type="match status" value="3"/>
</dbReference>
<gene>
    <name evidence="7" type="primary">mco</name>
    <name evidence="7" type="ORF">TRM7557_01399</name>
</gene>
<evidence type="ECO:0000313" key="8">
    <source>
        <dbReference type="Proteomes" id="UP000052022"/>
    </source>
</evidence>
<dbReference type="PROSITE" id="PS00079">
    <property type="entry name" value="MULTICOPPER_OXIDASE1"/>
    <property type="match status" value="1"/>
</dbReference>
<evidence type="ECO:0000256" key="1">
    <source>
        <dbReference type="ARBA" id="ARBA00022723"/>
    </source>
</evidence>